<dbReference type="AlphaFoldDB" id="W0HXS8"/>
<protein>
    <submittedName>
        <fullName evidence="1">Uncharacterized protein</fullName>
    </submittedName>
</protein>
<dbReference type="Proteomes" id="UP000019028">
    <property type="component" value="Chromosome"/>
</dbReference>
<reference evidence="1 2" key="1">
    <citation type="journal article" date="2014" name="Genome Biol. Evol.">
        <title>Genome degeneration and adaptation in a nascent stage of symbiosis.</title>
        <authorList>
            <person name="Oakeson K.F."/>
            <person name="Gil R."/>
            <person name="Clayton A.L."/>
            <person name="Dunn D.M."/>
            <person name="von Niederhausern A.C."/>
            <person name="Hamil C."/>
            <person name="Aoyagi A."/>
            <person name="Duval B."/>
            <person name="Baca A."/>
            <person name="Silva F.J."/>
            <person name="Vallier A."/>
            <person name="Jackson D.G."/>
            <person name="Latorre A."/>
            <person name="Weiss R.B."/>
            <person name="Heddi A."/>
            <person name="Moya A."/>
            <person name="Dale C."/>
        </authorList>
    </citation>
    <scope>NUCLEOTIDE SEQUENCE [LARGE SCALE GENOMIC DNA]</scope>
    <source>
        <strain evidence="1 2">HS1</strain>
    </source>
</reference>
<accession>W0HXS8</accession>
<sequence>MTRLPIGMSLTMPGGHLRQTASSAPTPFRFVVSAVSAAHACRTPGGDSPGFTGGTGCCAALTASFLWPGVDVIHRPWSRVAST</sequence>
<name>W0HXS8_9GAMM</name>
<proteinExistence type="predicted"/>
<evidence type="ECO:0000313" key="2">
    <source>
        <dbReference type="Proteomes" id="UP000019028"/>
    </source>
</evidence>
<keyword evidence="2" id="KW-1185">Reference proteome</keyword>
<dbReference type="EMBL" id="CP006569">
    <property type="protein sequence ID" value="AHF78564.1"/>
    <property type="molecule type" value="Genomic_DNA"/>
</dbReference>
<organism evidence="1 2">
    <name type="scientific">Sodalis praecaptivus</name>
    <dbReference type="NCBI Taxonomy" id="1239307"/>
    <lineage>
        <taxon>Bacteria</taxon>
        <taxon>Pseudomonadati</taxon>
        <taxon>Pseudomonadota</taxon>
        <taxon>Gammaproteobacteria</taxon>
        <taxon>Enterobacterales</taxon>
        <taxon>Bruguierivoracaceae</taxon>
        <taxon>Sodalis</taxon>
    </lineage>
</organism>
<dbReference type="HOGENOM" id="CLU_2540790_0_0_6"/>
<dbReference type="KEGG" id="sod:Sant_3582"/>
<evidence type="ECO:0000313" key="1">
    <source>
        <dbReference type="EMBL" id="AHF78564.1"/>
    </source>
</evidence>
<gene>
    <name evidence="1" type="ORF">Sant_3582</name>
</gene>